<dbReference type="RefSeq" id="WP_145273610.1">
    <property type="nucleotide sequence ID" value="NZ_CP036272.1"/>
</dbReference>
<dbReference type="Pfam" id="PF25209">
    <property type="entry name" value="Phage_capsid_4"/>
    <property type="match status" value="1"/>
</dbReference>
<evidence type="ECO:0000313" key="3">
    <source>
        <dbReference type="Proteomes" id="UP000315003"/>
    </source>
</evidence>
<dbReference type="EMBL" id="CP036272">
    <property type="protein sequence ID" value="QDT60631.1"/>
    <property type="molecule type" value="Genomic_DNA"/>
</dbReference>
<dbReference type="OrthoDB" id="9806592at2"/>
<dbReference type="Proteomes" id="UP000315003">
    <property type="component" value="Chromosome"/>
</dbReference>
<gene>
    <name evidence="2" type="ORF">SV7mr_31550</name>
</gene>
<dbReference type="AlphaFoldDB" id="A0A517SX86"/>
<feature type="region of interest" description="Disordered" evidence="1">
    <location>
        <begin position="197"/>
        <end position="245"/>
    </location>
</feature>
<evidence type="ECO:0000256" key="1">
    <source>
        <dbReference type="SAM" id="MobiDB-lite"/>
    </source>
</evidence>
<proteinExistence type="predicted"/>
<feature type="compositionally biased region" description="Acidic residues" evidence="1">
    <location>
        <begin position="200"/>
        <end position="220"/>
    </location>
</feature>
<feature type="compositionally biased region" description="Basic and acidic residues" evidence="1">
    <location>
        <begin position="232"/>
        <end position="245"/>
    </location>
</feature>
<name>A0A517SX86_9BACT</name>
<organism evidence="2 3">
    <name type="scientific">Stieleria bergensis</name>
    <dbReference type="NCBI Taxonomy" id="2528025"/>
    <lineage>
        <taxon>Bacteria</taxon>
        <taxon>Pseudomonadati</taxon>
        <taxon>Planctomycetota</taxon>
        <taxon>Planctomycetia</taxon>
        <taxon>Pirellulales</taxon>
        <taxon>Pirellulaceae</taxon>
        <taxon>Stieleria</taxon>
    </lineage>
</organism>
<protein>
    <submittedName>
        <fullName evidence="2">Mu-like prophage major head subunit gpT</fullName>
    </submittedName>
</protein>
<evidence type="ECO:0000313" key="2">
    <source>
        <dbReference type="EMBL" id="QDT60631.1"/>
    </source>
</evidence>
<accession>A0A517SX86</accession>
<reference evidence="2 3" key="1">
    <citation type="submission" date="2019-02" db="EMBL/GenBank/DDBJ databases">
        <title>Deep-cultivation of Planctomycetes and their phenomic and genomic characterization uncovers novel biology.</title>
        <authorList>
            <person name="Wiegand S."/>
            <person name="Jogler M."/>
            <person name="Boedeker C."/>
            <person name="Pinto D."/>
            <person name="Vollmers J."/>
            <person name="Rivas-Marin E."/>
            <person name="Kohn T."/>
            <person name="Peeters S.H."/>
            <person name="Heuer A."/>
            <person name="Rast P."/>
            <person name="Oberbeckmann S."/>
            <person name="Bunk B."/>
            <person name="Jeske O."/>
            <person name="Meyerdierks A."/>
            <person name="Storesund J.E."/>
            <person name="Kallscheuer N."/>
            <person name="Luecker S."/>
            <person name="Lage O.M."/>
            <person name="Pohl T."/>
            <person name="Merkel B.J."/>
            <person name="Hornburger P."/>
            <person name="Mueller R.-W."/>
            <person name="Bruemmer F."/>
            <person name="Labrenz M."/>
            <person name="Spormann A.M."/>
            <person name="Op den Camp H."/>
            <person name="Overmann J."/>
            <person name="Amann R."/>
            <person name="Jetten M.S.M."/>
            <person name="Mascher T."/>
            <person name="Medema M.H."/>
            <person name="Devos D.P."/>
            <person name="Kaster A.-K."/>
            <person name="Ovreas L."/>
            <person name="Rohde M."/>
            <person name="Galperin M.Y."/>
            <person name="Jogler C."/>
        </authorList>
    </citation>
    <scope>NUCLEOTIDE SEQUENCE [LARGE SCALE GENOMIC DNA]</scope>
    <source>
        <strain evidence="2 3">SV_7m_r</strain>
    </source>
</reference>
<keyword evidence="3" id="KW-1185">Reference proteome</keyword>
<sequence length="680" mass="73449">MPKSLKANSPIEAEAESVPSSLRIVCDDAATIQLAAAEVPIEGEDKPALRKFSMTAYTGGAMRLGGWPYPVVVDLAGMRVTRKSRPILKDHDRGSIVGHTDDITINDKSLVVAGVISGVGTTAQEVIATSENGFPWQASLGASADKVVFIPEGKTAQANGREQKGPVYIARKSTLGEVSFVALGADDNTEARVAAGNYADVEDPGDETDDTEPETTDDLEPVNASLNMSTKPKTETKPAEKSPVEEMRAQAAAESRRIAGIRKLCAENHPDIEADAIEQGWSTTKTELAVLRSERPKAPEQTQNQPRHSREVLEAAACLSVGIEEKVLLASYGEKTLNAADPFRHIGLRELVAECARSEGIDVPRVFGDGTATIRAGFSSMSLPSIMENVMNKTLLAAYQNTPIAAFDLCSVGTVTDFKEVARYRLLGTGGFEQVAPDGELKHGKLSEQKYSNKADTYGQILTLTRHDIINDDLSAFMDIPRQMGRSGAESIDDLFFTLLLKNAGFFSSSNANLLQGADTKFGPDALTVAKTTFRKQKAGPGGKPKDQKPINIRPEYLVVPVELETEAELLMGSSQLMIDAQGSPTKIPVDNPHRNKYRIISTPHLSDSYYPGASAAAWYLFANPNVLPAFEIVFLNGRRTPIIERVEMPPNTLGMGFRSYIDFGVNSQDHRAAVKVAGE</sequence>